<proteinExistence type="predicted"/>
<sequence length="87" mass="9569">MTEQIATHHSAAAPVDIDAKIRHLSRRIPRLEDMLTWGGYAKPYTPENPAVIAERTNRQLALIADLRAQLAHWEAQAASAAATARSN</sequence>
<comment type="caution">
    <text evidence="1">The sequence shown here is derived from an EMBL/GenBank/DDBJ whole genome shotgun (WGS) entry which is preliminary data.</text>
</comment>
<dbReference type="OrthoDB" id="5120626at2"/>
<evidence type="ECO:0000313" key="1">
    <source>
        <dbReference type="EMBL" id="POH69179.1"/>
    </source>
</evidence>
<accession>A0A2S3ZLG8</accession>
<evidence type="ECO:0000313" key="2">
    <source>
        <dbReference type="Proteomes" id="UP000237104"/>
    </source>
</evidence>
<dbReference type="Proteomes" id="UP000237104">
    <property type="component" value="Unassembled WGS sequence"/>
</dbReference>
<gene>
    <name evidence="1" type="ORF">C3B59_05950</name>
</gene>
<organism evidence="1 2">
    <name type="scientific">Cryobacterium zongtaii</name>
    <dbReference type="NCBI Taxonomy" id="1259217"/>
    <lineage>
        <taxon>Bacteria</taxon>
        <taxon>Bacillati</taxon>
        <taxon>Actinomycetota</taxon>
        <taxon>Actinomycetes</taxon>
        <taxon>Micrococcales</taxon>
        <taxon>Microbacteriaceae</taxon>
        <taxon>Cryobacterium</taxon>
    </lineage>
</organism>
<dbReference type="EMBL" id="PPXF01000023">
    <property type="protein sequence ID" value="POH69179.1"/>
    <property type="molecule type" value="Genomic_DNA"/>
</dbReference>
<protein>
    <submittedName>
        <fullName evidence="1">Uncharacterized protein</fullName>
    </submittedName>
</protein>
<reference evidence="1 2" key="1">
    <citation type="submission" date="2018-01" db="EMBL/GenBank/DDBJ databases">
        <title>Cryobacterium sp. nov., from glaciers in China.</title>
        <authorList>
            <person name="Liu Q."/>
            <person name="Xin Y.-H."/>
        </authorList>
    </citation>
    <scope>NUCLEOTIDE SEQUENCE [LARGE SCALE GENOMIC DNA]</scope>
    <source>
        <strain evidence="1 2">TMB1-8</strain>
    </source>
</reference>
<dbReference type="AlphaFoldDB" id="A0A2S3ZLG8"/>
<name>A0A2S3ZLG8_9MICO</name>
<dbReference type="RefSeq" id="WP_133163745.1">
    <property type="nucleotide sequence ID" value="NZ_PPXF01000023.1"/>
</dbReference>